<accession>A0A4V2PHV0</accession>
<dbReference type="CDD" id="cd06170">
    <property type="entry name" value="LuxR_C_like"/>
    <property type="match status" value="1"/>
</dbReference>
<dbReference type="SUPFAM" id="SSF52172">
    <property type="entry name" value="CheY-like"/>
    <property type="match status" value="1"/>
</dbReference>
<dbReference type="InterPro" id="IPR011006">
    <property type="entry name" value="CheY-like_superfamily"/>
</dbReference>
<dbReference type="Pfam" id="PF00072">
    <property type="entry name" value="Response_reg"/>
    <property type="match status" value="1"/>
</dbReference>
<dbReference type="SMART" id="SM00448">
    <property type="entry name" value="REC"/>
    <property type="match status" value="1"/>
</dbReference>
<dbReference type="Pfam" id="PF00196">
    <property type="entry name" value="GerE"/>
    <property type="match status" value="1"/>
</dbReference>
<name>A0A4V2PHV0_PSEEN</name>
<protein>
    <submittedName>
        <fullName evidence="5">LuxR family two component transcriptional regulator</fullName>
    </submittedName>
</protein>
<dbReference type="SMART" id="SM00421">
    <property type="entry name" value="HTH_LUXR"/>
    <property type="match status" value="1"/>
</dbReference>
<dbReference type="PANTHER" id="PTHR43214">
    <property type="entry name" value="TWO-COMPONENT RESPONSE REGULATOR"/>
    <property type="match status" value="1"/>
</dbReference>
<feature type="modified residue" description="4-aspartylphosphate" evidence="2">
    <location>
        <position position="54"/>
    </location>
</feature>
<evidence type="ECO:0000256" key="1">
    <source>
        <dbReference type="ARBA" id="ARBA00023125"/>
    </source>
</evidence>
<organism evidence="5 6">
    <name type="scientific">Pseudonocardia endophytica</name>
    <dbReference type="NCBI Taxonomy" id="401976"/>
    <lineage>
        <taxon>Bacteria</taxon>
        <taxon>Bacillati</taxon>
        <taxon>Actinomycetota</taxon>
        <taxon>Actinomycetes</taxon>
        <taxon>Pseudonocardiales</taxon>
        <taxon>Pseudonocardiaceae</taxon>
        <taxon>Pseudonocardia</taxon>
    </lineage>
</organism>
<dbReference type="PANTHER" id="PTHR43214:SF42">
    <property type="entry name" value="TRANSCRIPTIONAL REGULATORY PROTEIN DESR"/>
    <property type="match status" value="1"/>
</dbReference>
<dbReference type="OrthoDB" id="9808843at2"/>
<evidence type="ECO:0000259" key="4">
    <source>
        <dbReference type="PROSITE" id="PS50110"/>
    </source>
</evidence>
<dbReference type="InterPro" id="IPR000792">
    <property type="entry name" value="Tscrpt_reg_LuxR_C"/>
</dbReference>
<dbReference type="PRINTS" id="PR00038">
    <property type="entry name" value="HTHLUXR"/>
</dbReference>
<dbReference type="RefSeq" id="WP_132432961.1">
    <property type="nucleotide sequence ID" value="NZ_SMFZ01000002.1"/>
</dbReference>
<dbReference type="PROSITE" id="PS50110">
    <property type="entry name" value="RESPONSE_REGULATORY"/>
    <property type="match status" value="1"/>
</dbReference>
<feature type="domain" description="HTH luxR-type" evidence="3">
    <location>
        <begin position="134"/>
        <end position="199"/>
    </location>
</feature>
<dbReference type="PROSITE" id="PS00622">
    <property type="entry name" value="HTH_LUXR_1"/>
    <property type="match status" value="1"/>
</dbReference>
<dbReference type="SUPFAM" id="SSF46894">
    <property type="entry name" value="C-terminal effector domain of the bipartite response regulators"/>
    <property type="match status" value="1"/>
</dbReference>
<evidence type="ECO:0000259" key="3">
    <source>
        <dbReference type="PROSITE" id="PS50043"/>
    </source>
</evidence>
<proteinExistence type="predicted"/>
<keyword evidence="1" id="KW-0238">DNA-binding</keyword>
<dbReference type="InterPro" id="IPR016032">
    <property type="entry name" value="Sig_transdc_resp-reg_C-effctor"/>
</dbReference>
<keyword evidence="2" id="KW-0597">Phosphoprotein</keyword>
<dbReference type="GO" id="GO:0003677">
    <property type="term" value="F:DNA binding"/>
    <property type="evidence" value="ECO:0007669"/>
    <property type="project" value="UniProtKB-KW"/>
</dbReference>
<evidence type="ECO:0000313" key="5">
    <source>
        <dbReference type="EMBL" id="TCK22196.1"/>
    </source>
</evidence>
<evidence type="ECO:0000313" key="6">
    <source>
        <dbReference type="Proteomes" id="UP000295560"/>
    </source>
</evidence>
<gene>
    <name evidence="5" type="ORF">EV378_6196</name>
</gene>
<dbReference type="InterPro" id="IPR039420">
    <property type="entry name" value="WalR-like"/>
</dbReference>
<reference evidence="5 6" key="1">
    <citation type="submission" date="2019-03" db="EMBL/GenBank/DDBJ databases">
        <title>Sequencing the genomes of 1000 actinobacteria strains.</title>
        <authorList>
            <person name="Klenk H.-P."/>
        </authorList>
    </citation>
    <scope>NUCLEOTIDE SEQUENCE [LARGE SCALE GENOMIC DNA]</scope>
    <source>
        <strain evidence="5 6">DSM 44969</strain>
    </source>
</reference>
<comment type="caution">
    <text evidence="5">The sequence shown here is derived from an EMBL/GenBank/DDBJ whole genome shotgun (WGS) entry which is preliminary data.</text>
</comment>
<dbReference type="InterPro" id="IPR001789">
    <property type="entry name" value="Sig_transdc_resp-reg_receiver"/>
</dbReference>
<dbReference type="PROSITE" id="PS50043">
    <property type="entry name" value="HTH_LUXR_2"/>
    <property type="match status" value="1"/>
</dbReference>
<sequence>MIRVLVAEDMHMVRGALVALLDLEVDITVVAQVTGGDEILGAATESSAEVAVIDIDLPGTDGLTAAGHLHEYLPACRTLILTSIDRPATVKRALSQRVSGFLLKDAPAGELAEAIRRVAIGQRAISPELALGAWDAEDCPLTDRERDVLRMYSTGAEVEEIGTELYLAVGTVRNHLTSVRTKLNARSRVDAVRIAESSGWI</sequence>
<dbReference type="AlphaFoldDB" id="A0A4V2PHV0"/>
<evidence type="ECO:0000256" key="2">
    <source>
        <dbReference type="PROSITE-ProRule" id="PRU00169"/>
    </source>
</evidence>
<keyword evidence="6" id="KW-1185">Reference proteome</keyword>
<dbReference type="Gene3D" id="3.40.50.2300">
    <property type="match status" value="1"/>
</dbReference>
<dbReference type="Proteomes" id="UP000295560">
    <property type="component" value="Unassembled WGS sequence"/>
</dbReference>
<dbReference type="EMBL" id="SMFZ01000002">
    <property type="protein sequence ID" value="TCK22196.1"/>
    <property type="molecule type" value="Genomic_DNA"/>
</dbReference>
<dbReference type="GO" id="GO:0000160">
    <property type="term" value="P:phosphorelay signal transduction system"/>
    <property type="evidence" value="ECO:0007669"/>
    <property type="project" value="InterPro"/>
</dbReference>
<feature type="domain" description="Response regulatory" evidence="4">
    <location>
        <begin position="3"/>
        <end position="119"/>
    </location>
</feature>
<dbReference type="GO" id="GO:0006355">
    <property type="term" value="P:regulation of DNA-templated transcription"/>
    <property type="evidence" value="ECO:0007669"/>
    <property type="project" value="InterPro"/>
</dbReference>